<gene>
    <name evidence="1" type="ORF">PHLGIDRAFT_128335</name>
</gene>
<proteinExistence type="predicted"/>
<dbReference type="HOGENOM" id="CLU_1251070_0_0_1"/>
<evidence type="ECO:0000313" key="1">
    <source>
        <dbReference type="EMBL" id="KIP06346.1"/>
    </source>
</evidence>
<dbReference type="AlphaFoldDB" id="A0A0C3RX64"/>
<keyword evidence="2" id="KW-1185">Reference proteome</keyword>
<sequence length="221" mass="25178">MPPAHRRSKSDADLKYAAADPNPALTNLFRREPEVSSSKSTQALQNLVVNLESQLGEAYHEIRVVCEERDEMARERDEQRQILYDAERQMDDILHRHHHGPHLKQYMDDLRHLHEMIYSYEASLLEAGIEPPALHYRSSIEVLRSQLHFPIKAPRGHPSHATTPLARFAYTHFVTPPLTPEPRAPTDLPEVVPDLLSAPLDSREAWGIPRCASPASLEEVL</sequence>
<name>A0A0C3RX64_PHLG1</name>
<evidence type="ECO:0000313" key="2">
    <source>
        <dbReference type="Proteomes" id="UP000053257"/>
    </source>
</evidence>
<dbReference type="Proteomes" id="UP000053257">
    <property type="component" value="Unassembled WGS sequence"/>
</dbReference>
<dbReference type="EMBL" id="KN840520">
    <property type="protein sequence ID" value="KIP06346.1"/>
    <property type="molecule type" value="Genomic_DNA"/>
</dbReference>
<organism evidence="1 2">
    <name type="scientific">Phlebiopsis gigantea (strain 11061_1 CR5-6)</name>
    <name type="common">White-rot fungus</name>
    <name type="synonym">Peniophora gigantea</name>
    <dbReference type="NCBI Taxonomy" id="745531"/>
    <lineage>
        <taxon>Eukaryota</taxon>
        <taxon>Fungi</taxon>
        <taxon>Dikarya</taxon>
        <taxon>Basidiomycota</taxon>
        <taxon>Agaricomycotina</taxon>
        <taxon>Agaricomycetes</taxon>
        <taxon>Polyporales</taxon>
        <taxon>Phanerochaetaceae</taxon>
        <taxon>Phlebiopsis</taxon>
    </lineage>
</organism>
<accession>A0A0C3RX64</accession>
<protein>
    <submittedName>
        <fullName evidence="1">Uncharacterized protein</fullName>
    </submittedName>
</protein>
<reference evidence="1 2" key="1">
    <citation type="journal article" date="2014" name="PLoS Genet.">
        <title>Analysis of the Phlebiopsis gigantea genome, transcriptome and secretome provides insight into its pioneer colonization strategies of wood.</title>
        <authorList>
            <person name="Hori C."/>
            <person name="Ishida T."/>
            <person name="Igarashi K."/>
            <person name="Samejima M."/>
            <person name="Suzuki H."/>
            <person name="Master E."/>
            <person name="Ferreira P."/>
            <person name="Ruiz-Duenas F.J."/>
            <person name="Held B."/>
            <person name="Canessa P."/>
            <person name="Larrondo L.F."/>
            <person name="Schmoll M."/>
            <person name="Druzhinina I.S."/>
            <person name="Kubicek C.P."/>
            <person name="Gaskell J.A."/>
            <person name="Kersten P."/>
            <person name="St John F."/>
            <person name="Glasner J."/>
            <person name="Sabat G."/>
            <person name="Splinter BonDurant S."/>
            <person name="Syed K."/>
            <person name="Yadav J."/>
            <person name="Mgbeahuruike A.C."/>
            <person name="Kovalchuk A."/>
            <person name="Asiegbu F.O."/>
            <person name="Lackner G."/>
            <person name="Hoffmeister D."/>
            <person name="Rencoret J."/>
            <person name="Gutierrez A."/>
            <person name="Sun H."/>
            <person name="Lindquist E."/>
            <person name="Barry K."/>
            <person name="Riley R."/>
            <person name="Grigoriev I.V."/>
            <person name="Henrissat B."/>
            <person name="Kues U."/>
            <person name="Berka R.M."/>
            <person name="Martinez A.T."/>
            <person name="Covert S.F."/>
            <person name="Blanchette R.A."/>
            <person name="Cullen D."/>
        </authorList>
    </citation>
    <scope>NUCLEOTIDE SEQUENCE [LARGE SCALE GENOMIC DNA]</scope>
    <source>
        <strain evidence="1 2">11061_1 CR5-6</strain>
    </source>
</reference>